<dbReference type="Pfam" id="PF13468">
    <property type="entry name" value="Glyoxalase_3"/>
    <property type="match status" value="1"/>
</dbReference>
<evidence type="ECO:0000259" key="1">
    <source>
        <dbReference type="Pfam" id="PF13468"/>
    </source>
</evidence>
<dbReference type="RefSeq" id="WP_035756861.1">
    <property type="nucleotide sequence ID" value="NZ_JRNH01000023.1"/>
</dbReference>
<dbReference type="InterPro" id="IPR025870">
    <property type="entry name" value="Glyoxalase-like_dom"/>
</dbReference>
<gene>
    <name evidence="2" type="ORF">HMPREF2128_07925</name>
</gene>
<reference evidence="2 3" key="1">
    <citation type="submission" date="2014-07" db="EMBL/GenBank/DDBJ databases">
        <authorList>
            <person name="McCorrison J."/>
            <person name="Sanka R."/>
            <person name="Torralba M."/>
            <person name="Gillis M."/>
            <person name="Haft D.H."/>
            <person name="Methe B."/>
            <person name="Sutton G."/>
            <person name="Nelson K.E."/>
        </authorList>
    </citation>
    <scope>NUCLEOTIDE SEQUENCE [LARGE SCALE GENOMIC DNA]</scope>
    <source>
        <strain evidence="2 3">DNF00011</strain>
    </source>
</reference>
<protein>
    <submittedName>
        <fullName evidence="2">Glycosyltransferase</fullName>
    </submittedName>
</protein>
<feature type="domain" description="Glyoxalase-like" evidence="1">
    <location>
        <begin position="3"/>
        <end position="174"/>
    </location>
</feature>
<dbReference type="Proteomes" id="UP000053528">
    <property type="component" value="Unassembled WGS sequence"/>
</dbReference>
<proteinExistence type="predicted"/>
<dbReference type="GO" id="GO:0016740">
    <property type="term" value="F:transferase activity"/>
    <property type="evidence" value="ECO:0007669"/>
    <property type="project" value="UniProtKB-KW"/>
</dbReference>
<name>A0A095YCE9_9MICC</name>
<organism evidence="2 3">
    <name type="scientific">Pseudoglutamicibacter albus DNF00011</name>
    <dbReference type="NCBI Taxonomy" id="1401063"/>
    <lineage>
        <taxon>Bacteria</taxon>
        <taxon>Bacillati</taxon>
        <taxon>Actinomycetota</taxon>
        <taxon>Actinomycetes</taxon>
        <taxon>Micrococcales</taxon>
        <taxon>Micrococcaceae</taxon>
        <taxon>Pseudoglutamicibacter</taxon>
    </lineage>
</organism>
<evidence type="ECO:0000313" key="3">
    <source>
        <dbReference type="Proteomes" id="UP000053528"/>
    </source>
</evidence>
<dbReference type="InterPro" id="IPR029068">
    <property type="entry name" value="Glyas_Bleomycin-R_OHBP_Dase"/>
</dbReference>
<comment type="caution">
    <text evidence="2">The sequence shown here is derived from an EMBL/GenBank/DDBJ whole genome shotgun (WGS) entry which is preliminary data.</text>
</comment>
<sequence>MKLDHVSYACGPEGLITTADRIADQLGLRYVKGGVHPRFGTRNVFFPLHNHQYLEVVEVLDHPATLQQPFRKAVRARSEMGGGWMGWVVSVEDLTPIEERLQRGAVPGSRKFPDGRELTWRQIGINGLIADPQLPYFLRWDESFEDLHPSRAEEPHGEIVELTISGNRERIDEWLGHPGEDFKGEVTFNFTSPSGMPGLQSVTLKTPKGLVTL</sequence>
<accession>A0A095YCE9</accession>
<dbReference type="EMBL" id="JRNH01000023">
    <property type="protein sequence ID" value="KGF19898.1"/>
    <property type="molecule type" value="Genomic_DNA"/>
</dbReference>
<dbReference type="AlphaFoldDB" id="A0A095YCE9"/>
<dbReference type="Gene3D" id="3.10.180.10">
    <property type="entry name" value="2,3-Dihydroxybiphenyl 1,2-Dioxygenase, domain 1"/>
    <property type="match status" value="1"/>
</dbReference>
<evidence type="ECO:0000313" key="2">
    <source>
        <dbReference type="EMBL" id="KGF19898.1"/>
    </source>
</evidence>
<keyword evidence="2" id="KW-0808">Transferase</keyword>